<dbReference type="Gene3D" id="3.10.105.10">
    <property type="entry name" value="Dipeptide-binding Protein, Domain 3"/>
    <property type="match status" value="1"/>
</dbReference>
<dbReference type="Gene3D" id="3.40.190.10">
    <property type="entry name" value="Periplasmic binding protein-like II"/>
    <property type="match status" value="1"/>
</dbReference>
<evidence type="ECO:0000313" key="3">
    <source>
        <dbReference type="EMBL" id="KSU23099.1"/>
    </source>
</evidence>
<evidence type="ECO:0000256" key="1">
    <source>
        <dbReference type="SAM" id="SignalP"/>
    </source>
</evidence>
<dbReference type="PROSITE" id="PS51257">
    <property type="entry name" value="PROKAR_LIPOPROTEIN"/>
    <property type="match status" value="1"/>
</dbReference>
<feature type="chain" id="PRO_5039300084" evidence="1">
    <location>
        <begin position="23"/>
        <end position="602"/>
    </location>
</feature>
<comment type="caution">
    <text evidence="3">The sequence shown here is derived from an EMBL/GenBank/DDBJ whole genome shotgun (WGS) entry which is preliminary data.</text>
</comment>
<reference evidence="4" key="1">
    <citation type="submission" date="2015-10" db="EMBL/GenBank/DDBJ databases">
        <title>Draft Genome Sequences of 11 Lactococcus lactis subspecies cremoris strains.</title>
        <authorList>
            <person name="Wels M."/>
            <person name="Backus L."/>
            <person name="Boekhorst J."/>
            <person name="Dijkstra A."/>
            <person name="Beerthuizen M."/>
            <person name="Kelly W."/>
            <person name="Siezen R."/>
            <person name="Bachmann H."/>
            <person name="Van Hijum S."/>
        </authorList>
    </citation>
    <scope>NUCLEOTIDE SEQUENCE [LARGE SCALE GENOMIC DNA]</scope>
    <source>
        <strain evidence="4">M20</strain>
    </source>
</reference>
<dbReference type="InterPro" id="IPR039424">
    <property type="entry name" value="SBP_5"/>
</dbReference>
<evidence type="ECO:0000259" key="2">
    <source>
        <dbReference type="Pfam" id="PF00496"/>
    </source>
</evidence>
<dbReference type="CDD" id="cd08510">
    <property type="entry name" value="PBP2_Lactococcal_OppA_like"/>
    <property type="match status" value="1"/>
</dbReference>
<dbReference type="AlphaFoldDB" id="A0A0V8EBY1"/>
<name>A0A0V8EBY1_LACLL</name>
<feature type="domain" description="Solute-binding protein family 5" evidence="2">
    <location>
        <begin position="116"/>
        <end position="507"/>
    </location>
</feature>
<proteinExistence type="predicted"/>
<dbReference type="SUPFAM" id="SSF53850">
    <property type="entry name" value="Periplasmic binding protein-like II"/>
    <property type="match status" value="1"/>
</dbReference>
<evidence type="ECO:0000313" key="4">
    <source>
        <dbReference type="Proteomes" id="UP000053719"/>
    </source>
</evidence>
<dbReference type="PANTHER" id="PTHR30290">
    <property type="entry name" value="PERIPLASMIC BINDING COMPONENT OF ABC TRANSPORTER"/>
    <property type="match status" value="1"/>
</dbReference>
<dbReference type="Pfam" id="PF00496">
    <property type="entry name" value="SBP_bac_5"/>
    <property type="match status" value="1"/>
</dbReference>
<dbReference type="GO" id="GO:1904680">
    <property type="term" value="F:peptide transmembrane transporter activity"/>
    <property type="evidence" value="ECO:0007669"/>
    <property type="project" value="TreeGrafter"/>
</dbReference>
<accession>A0A0V8EBY1</accession>
<dbReference type="EMBL" id="LKLU01000008">
    <property type="protein sequence ID" value="KSU23099.1"/>
    <property type="molecule type" value="Genomic_DNA"/>
</dbReference>
<protein>
    <submittedName>
        <fullName evidence="3">Oligopeptide ABC transporter periplasmic oligopeptide-binding protein OppA</fullName>
    </submittedName>
</protein>
<dbReference type="GO" id="GO:0015833">
    <property type="term" value="P:peptide transport"/>
    <property type="evidence" value="ECO:0007669"/>
    <property type="project" value="TreeGrafter"/>
</dbReference>
<dbReference type="Proteomes" id="UP000053719">
    <property type="component" value="Unassembled WGS sequence"/>
</dbReference>
<feature type="signal peptide" evidence="1">
    <location>
        <begin position="1"/>
        <end position="22"/>
    </location>
</feature>
<dbReference type="PATRIC" id="fig|1360.114.peg.1201"/>
<organism evidence="3 4">
    <name type="scientific">Lactococcus lactis subsp. lactis</name>
    <name type="common">Streptococcus lactis</name>
    <dbReference type="NCBI Taxonomy" id="1360"/>
    <lineage>
        <taxon>Bacteria</taxon>
        <taxon>Bacillati</taxon>
        <taxon>Bacillota</taxon>
        <taxon>Bacilli</taxon>
        <taxon>Lactobacillales</taxon>
        <taxon>Streptococcaceae</taxon>
        <taxon>Lactococcus</taxon>
    </lineage>
</organism>
<dbReference type="RefSeq" id="WP_058211363.1">
    <property type="nucleotide sequence ID" value="NZ_LKLU01000008.1"/>
</dbReference>
<gene>
    <name evidence="3" type="ORF">M20_0366</name>
</gene>
<sequence length="602" mass="66207">MKKLKVTLLASSVVLAATLLSACGSNQSSSSGTSTKKLKAGNFDVAYQNPDKAIKGGDLKIAYQSDSPMKAEWLAGLSDDATFNAMSSPGGGQDALFFTNSSFKFINGGPANVSLDPKAKTATITLRKDLKWSDGSEVTAKDYEFTYETIANPAYGSDRWTDSLANIVGLSDYHAGKAKTISGITFPDGENGKVIKVQFKEMTPGMNQTGNGYFLETVAPYQYLKDITPKDLASSPKSTTKPLVTGPFKPENVVAGESIKYVPNPYYWGEKPKLNSITYEIVSTAKSVAALSAHKYDFINDMRASQYKQVKDVKGYKVLGQQELYISLMYYNLGHYDVKKSISVQDRKTPLQDQNVREALGYARNVAAVQAKFSNGLATPANGLIPPIFKEFTSPSVKGYEKQDLDKANKLLDEDGWKLNKSTGYREKDGKELSLVYAARVGDANSETIVQNYIQQWKKIGVKVSLYNGKLMEFNSWVSKMTTPPGSDDWDITDGAWSLSSEPSQQDLFSAAAPYNFGHFNDSEITKDLNDIDSAKSENPTYRKAAFVKYQEDMNKKAYVVPTNYTLNYTPVNKRVVGMTLDYGAMNTWSEIGVSSDKLATK</sequence>
<keyword evidence="1" id="KW-0732">Signal</keyword>
<dbReference type="InterPro" id="IPR000914">
    <property type="entry name" value="SBP_5_dom"/>
</dbReference>